<evidence type="ECO:0000256" key="1">
    <source>
        <dbReference type="SAM" id="MobiDB-lite"/>
    </source>
</evidence>
<protein>
    <submittedName>
        <fullName evidence="3">Uncharacterized protein</fullName>
    </submittedName>
</protein>
<feature type="transmembrane region" description="Helical" evidence="2">
    <location>
        <begin position="116"/>
        <end position="134"/>
    </location>
</feature>
<keyword evidence="2" id="KW-0472">Membrane</keyword>
<dbReference type="EMBL" id="JAQQPM010000003">
    <property type="protein sequence ID" value="KAK2069561.1"/>
    <property type="molecule type" value="Genomic_DNA"/>
</dbReference>
<dbReference type="Proteomes" id="UP001217918">
    <property type="component" value="Unassembled WGS sequence"/>
</dbReference>
<evidence type="ECO:0000313" key="4">
    <source>
        <dbReference type="Proteomes" id="UP001217918"/>
    </source>
</evidence>
<evidence type="ECO:0000313" key="3">
    <source>
        <dbReference type="EMBL" id="KAK2069561.1"/>
    </source>
</evidence>
<organism evidence="3 4">
    <name type="scientific">Phyllachora maydis</name>
    <dbReference type="NCBI Taxonomy" id="1825666"/>
    <lineage>
        <taxon>Eukaryota</taxon>
        <taxon>Fungi</taxon>
        <taxon>Dikarya</taxon>
        <taxon>Ascomycota</taxon>
        <taxon>Pezizomycotina</taxon>
        <taxon>Sordariomycetes</taxon>
        <taxon>Sordariomycetidae</taxon>
        <taxon>Phyllachorales</taxon>
        <taxon>Phyllachoraceae</taxon>
        <taxon>Phyllachora</taxon>
    </lineage>
</organism>
<feature type="region of interest" description="Disordered" evidence="1">
    <location>
        <begin position="202"/>
        <end position="223"/>
    </location>
</feature>
<accession>A0AAD9I1S1</accession>
<gene>
    <name evidence="3" type="ORF">P8C59_004126</name>
</gene>
<keyword evidence="2" id="KW-1133">Transmembrane helix</keyword>
<sequence>MLFSKESGWQDSRATLQQGLAKDRSSIQAILVTGDDGSKNLLTFDMTVSPNQRLFRHDWYEIIFLPVVPVLLVLVFLVFLVFLIVHDKYGDAIDDMVKFSQALGGTTLKLEQRCRLLGSICGLALLLVLIYWGLRRLRAKQKPHGVVAYFDRSDSANSMEHPGMLDHKSDHYPPPSGGAPSRHQVHDSGNSFSSMAILMGRAHHTKPSQSTAPAPKGMGLKRSSTDSMFTKAFKNTISKPMPVAEPVAGTRKLAMPAQLRGNMGVSFAPETAEPKPRNGPVGAPGPDDNTRRNSGWDRYWSGGSALNLLGFGSGNTAGVSGGNQASNGATVETAPGAYDDGAHRVTQESARVAPLNVYGEPRASYSRVNSASPTISKFNQAHLQQGMSGQIERSASIASSHSAYSSGVPASAAPEAWDSTVPPYAGLGAAGDWEAQRARAASSAYSASVYTSQVNTRPPTEFMPPMYPSGLSKQPQLDAATLQGDMSWINLGAGATK</sequence>
<keyword evidence="2" id="KW-0812">Transmembrane</keyword>
<feature type="region of interest" description="Disordered" evidence="1">
    <location>
        <begin position="160"/>
        <end position="189"/>
    </location>
</feature>
<feature type="transmembrane region" description="Helical" evidence="2">
    <location>
        <begin position="62"/>
        <end position="85"/>
    </location>
</feature>
<dbReference type="AlphaFoldDB" id="A0AAD9I1S1"/>
<comment type="caution">
    <text evidence="3">The sequence shown here is derived from an EMBL/GenBank/DDBJ whole genome shotgun (WGS) entry which is preliminary data.</text>
</comment>
<proteinExistence type="predicted"/>
<name>A0AAD9I1S1_9PEZI</name>
<evidence type="ECO:0000256" key="2">
    <source>
        <dbReference type="SAM" id="Phobius"/>
    </source>
</evidence>
<feature type="region of interest" description="Disordered" evidence="1">
    <location>
        <begin position="267"/>
        <end position="294"/>
    </location>
</feature>
<keyword evidence="4" id="KW-1185">Reference proteome</keyword>
<reference evidence="3" key="1">
    <citation type="journal article" date="2023" name="Mol. Plant Microbe Interact.">
        <title>Elucidating the Obligate Nature and Biological Capacity of an Invasive Fungal Corn Pathogen.</title>
        <authorList>
            <person name="MacCready J.S."/>
            <person name="Roggenkamp E.M."/>
            <person name="Gdanetz K."/>
            <person name="Chilvers M.I."/>
        </authorList>
    </citation>
    <scope>NUCLEOTIDE SEQUENCE</scope>
    <source>
        <strain evidence="3">PM02</strain>
    </source>
</reference>